<feature type="compositionally biased region" description="Basic and acidic residues" evidence="1">
    <location>
        <begin position="11"/>
        <end position="21"/>
    </location>
</feature>
<proteinExistence type="predicted"/>
<reference evidence="3" key="1">
    <citation type="journal article" date="2019" name="Int. J. Syst. Evol. Microbiol.">
        <title>The Global Catalogue of Microorganisms (GCM) 10K type strain sequencing project: providing services to taxonomists for standard genome sequencing and annotation.</title>
        <authorList>
            <consortium name="The Broad Institute Genomics Platform"/>
            <consortium name="The Broad Institute Genome Sequencing Center for Infectious Disease"/>
            <person name="Wu L."/>
            <person name="Ma J."/>
        </authorList>
    </citation>
    <scope>NUCLEOTIDE SEQUENCE [LARGE SCALE GENOMIC DNA]</scope>
    <source>
        <strain evidence="3">IBRC-M 10987</strain>
    </source>
</reference>
<protein>
    <submittedName>
        <fullName evidence="2">Uncharacterized protein</fullName>
    </submittedName>
</protein>
<dbReference type="EMBL" id="JBHSAM010000034">
    <property type="protein sequence ID" value="MFC4102870.1"/>
    <property type="molecule type" value="Genomic_DNA"/>
</dbReference>
<accession>A0ABV8KA45</accession>
<dbReference type="Proteomes" id="UP001595715">
    <property type="component" value="Unassembled WGS sequence"/>
</dbReference>
<gene>
    <name evidence="2" type="ORF">ACFOZ8_24930</name>
</gene>
<organism evidence="2 3">
    <name type="scientific">Paenibacillus xanthanilyticus</name>
    <dbReference type="NCBI Taxonomy" id="1783531"/>
    <lineage>
        <taxon>Bacteria</taxon>
        <taxon>Bacillati</taxon>
        <taxon>Bacillota</taxon>
        <taxon>Bacilli</taxon>
        <taxon>Bacillales</taxon>
        <taxon>Paenibacillaceae</taxon>
        <taxon>Paenibacillus</taxon>
    </lineage>
</organism>
<evidence type="ECO:0000313" key="3">
    <source>
        <dbReference type="Proteomes" id="UP001595715"/>
    </source>
</evidence>
<name>A0ABV8KA45_9BACL</name>
<evidence type="ECO:0000256" key="1">
    <source>
        <dbReference type="SAM" id="MobiDB-lite"/>
    </source>
</evidence>
<comment type="caution">
    <text evidence="2">The sequence shown here is derived from an EMBL/GenBank/DDBJ whole genome shotgun (WGS) entry which is preliminary data.</text>
</comment>
<keyword evidence="3" id="KW-1185">Reference proteome</keyword>
<feature type="region of interest" description="Disordered" evidence="1">
    <location>
        <begin position="1"/>
        <end position="30"/>
    </location>
</feature>
<dbReference type="RefSeq" id="WP_377721473.1">
    <property type="nucleotide sequence ID" value="NZ_JBHSAM010000034.1"/>
</dbReference>
<sequence length="148" mass="17048">MRNKRPILNQEVERQCGRPSKEASSTFLSPEEIEARYGPVNVSPKKTSGLVGLEMSTQAKQARERIKARNEKAKAEGYKQWTKITRPDGSKLTVQRDEVLRLLQQGKKLADIEEHYKLMPGRFGAVMQRFGIKYSEYPQSKDRKPVRK</sequence>
<evidence type="ECO:0000313" key="2">
    <source>
        <dbReference type="EMBL" id="MFC4102870.1"/>
    </source>
</evidence>